<dbReference type="OrthoDB" id="2963168at2759"/>
<keyword evidence="2" id="KW-0067">ATP-binding</keyword>
<dbReference type="PRINTS" id="PR00301">
    <property type="entry name" value="HEATSHOCK70"/>
</dbReference>
<dbReference type="STRING" id="1051890.A0A3N4LCE2"/>
<protein>
    <submittedName>
        <fullName evidence="4">Actin-like ATPase domain-containing protein</fullName>
    </submittedName>
</protein>
<reference evidence="4 5" key="1">
    <citation type="journal article" date="2018" name="Nat. Ecol. Evol.">
        <title>Pezizomycetes genomes reveal the molecular basis of ectomycorrhizal truffle lifestyle.</title>
        <authorList>
            <person name="Murat C."/>
            <person name="Payen T."/>
            <person name="Noel B."/>
            <person name="Kuo A."/>
            <person name="Morin E."/>
            <person name="Chen J."/>
            <person name="Kohler A."/>
            <person name="Krizsan K."/>
            <person name="Balestrini R."/>
            <person name="Da Silva C."/>
            <person name="Montanini B."/>
            <person name="Hainaut M."/>
            <person name="Levati E."/>
            <person name="Barry K.W."/>
            <person name="Belfiori B."/>
            <person name="Cichocki N."/>
            <person name="Clum A."/>
            <person name="Dockter R.B."/>
            <person name="Fauchery L."/>
            <person name="Guy J."/>
            <person name="Iotti M."/>
            <person name="Le Tacon F."/>
            <person name="Lindquist E.A."/>
            <person name="Lipzen A."/>
            <person name="Malagnac F."/>
            <person name="Mello A."/>
            <person name="Molinier V."/>
            <person name="Miyauchi S."/>
            <person name="Poulain J."/>
            <person name="Riccioni C."/>
            <person name="Rubini A."/>
            <person name="Sitrit Y."/>
            <person name="Splivallo R."/>
            <person name="Traeger S."/>
            <person name="Wang M."/>
            <person name="Zifcakova L."/>
            <person name="Wipf D."/>
            <person name="Zambonelli A."/>
            <person name="Paolocci F."/>
            <person name="Nowrousian M."/>
            <person name="Ottonello S."/>
            <person name="Baldrian P."/>
            <person name="Spatafora J.W."/>
            <person name="Henrissat B."/>
            <person name="Nagy L.G."/>
            <person name="Aury J.M."/>
            <person name="Wincker P."/>
            <person name="Grigoriev I.V."/>
            <person name="Bonfante P."/>
            <person name="Martin F.M."/>
        </authorList>
    </citation>
    <scope>NUCLEOTIDE SEQUENCE [LARGE SCALE GENOMIC DNA]</scope>
    <source>
        <strain evidence="4 5">ATCC MYA-4762</strain>
    </source>
</reference>
<dbReference type="Gene3D" id="3.30.420.40">
    <property type="match status" value="2"/>
</dbReference>
<dbReference type="GO" id="GO:0005524">
    <property type="term" value="F:ATP binding"/>
    <property type="evidence" value="ECO:0007669"/>
    <property type="project" value="UniProtKB-KW"/>
</dbReference>
<dbReference type="SUPFAM" id="SSF53067">
    <property type="entry name" value="Actin-like ATPase domain"/>
    <property type="match status" value="2"/>
</dbReference>
<accession>A0A3N4LCE2</accession>
<dbReference type="PANTHER" id="PTHR14187">
    <property type="entry name" value="ALPHA KINASE/ELONGATION FACTOR 2 KINASE"/>
    <property type="match status" value="1"/>
</dbReference>
<name>A0A3N4LCE2_9PEZI</name>
<evidence type="ECO:0000256" key="2">
    <source>
        <dbReference type="ARBA" id="ARBA00022840"/>
    </source>
</evidence>
<dbReference type="InterPro" id="IPR013126">
    <property type="entry name" value="Hsp_70_fam"/>
</dbReference>
<feature type="compositionally biased region" description="Polar residues" evidence="3">
    <location>
        <begin position="36"/>
        <end position="49"/>
    </location>
</feature>
<sequence length="633" mass="70361">MNPAGNSELTLTRLLEKARLGEKYTAQIGAGALGLGSQSPSPGLPQHSSGANNGAGTGAGTTVDPSSQRIIVGVDFGTTYSGVAWGYTGTPQDIHVIQSWPGGINLTSPKVPSKIAYERDGSPPKWGFQVKPFQNCIECFKLFLDPQQKPPDFVSLPNIQAQLRTTSPSTTPRTITDVVRDYLQMLYDHTMVTLTRALGKTFVDNTRIEWVLTCPAVWSDKSKHATLMAAERTGMARCFQIRLISEPEAAALYTLKSIQPGNLQVGDNFVVCDAGGGTVDLISYEIVRTQPSLQIKESVTGTGDLCGSAFLNRRFEAFVKERLGANLFYAMKERTKLAALKSWEEYVKRVFVDGEDQDVFPIQFPGLPDDDVLGIDCGFMSVTREEVQGIFEPIIQEVIKLVDGQIQAVQNKGKQVTSILLVGGFGSSEYLFTRLKEKYTPILGTASNPDVVLQPVDAWTAVVRGAVIRGMETIVQTRRSRHHYGVKYWEYFDEGRHDEIHKFWDTTREKWLAENQIKWYIAKGTEVSDDKSISFPFYITFESHHSRILVDELVCCDLLIPPTHITPDVTTVCKLRSDLTTVPKYLYSKGRNSKDAEYEGLHFTMEMSVLSASLRFELRVDGVRYGEVTADFA</sequence>
<proteinExistence type="predicted"/>
<dbReference type="Gene3D" id="3.90.640.10">
    <property type="entry name" value="Actin, Chain A, domain 4"/>
    <property type="match status" value="1"/>
</dbReference>
<dbReference type="Pfam" id="PF00012">
    <property type="entry name" value="HSP70"/>
    <property type="match status" value="1"/>
</dbReference>
<evidence type="ECO:0000313" key="5">
    <source>
        <dbReference type="Proteomes" id="UP000267821"/>
    </source>
</evidence>
<evidence type="ECO:0000256" key="1">
    <source>
        <dbReference type="ARBA" id="ARBA00022741"/>
    </source>
</evidence>
<dbReference type="Proteomes" id="UP000267821">
    <property type="component" value="Unassembled WGS sequence"/>
</dbReference>
<evidence type="ECO:0000313" key="4">
    <source>
        <dbReference type="EMBL" id="RPB20356.1"/>
    </source>
</evidence>
<organism evidence="4 5">
    <name type="scientific">Terfezia boudieri ATCC MYA-4762</name>
    <dbReference type="NCBI Taxonomy" id="1051890"/>
    <lineage>
        <taxon>Eukaryota</taxon>
        <taxon>Fungi</taxon>
        <taxon>Dikarya</taxon>
        <taxon>Ascomycota</taxon>
        <taxon>Pezizomycotina</taxon>
        <taxon>Pezizomycetes</taxon>
        <taxon>Pezizales</taxon>
        <taxon>Pezizaceae</taxon>
        <taxon>Terfezia</taxon>
    </lineage>
</organism>
<dbReference type="InParanoid" id="A0A3N4LCE2"/>
<keyword evidence="1" id="KW-0547">Nucleotide-binding</keyword>
<dbReference type="PANTHER" id="PTHR14187:SF82">
    <property type="entry name" value="FAMILY CHAPERONE, PUTATIVE (AFU_ORTHOLOGUE AFUA_7G08575)-RELATED"/>
    <property type="match status" value="1"/>
</dbReference>
<dbReference type="CDD" id="cd10170">
    <property type="entry name" value="ASKHA_NBD_HSP70"/>
    <property type="match status" value="1"/>
</dbReference>
<dbReference type="GO" id="GO:0140662">
    <property type="term" value="F:ATP-dependent protein folding chaperone"/>
    <property type="evidence" value="ECO:0007669"/>
    <property type="project" value="InterPro"/>
</dbReference>
<gene>
    <name evidence="4" type="ORF">L211DRAFT_792300</name>
</gene>
<dbReference type="InterPro" id="IPR043129">
    <property type="entry name" value="ATPase_NBD"/>
</dbReference>
<keyword evidence="5" id="KW-1185">Reference proteome</keyword>
<dbReference type="AlphaFoldDB" id="A0A3N4LCE2"/>
<feature type="region of interest" description="Disordered" evidence="3">
    <location>
        <begin position="35"/>
        <end position="64"/>
    </location>
</feature>
<dbReference type="EMBL" id="ML121573">
    <property type="protein sequence ID" value="RPB20356.1"/>
    <property type="molecule type" value="Genomic_DNA"/>
</dbReference>
<evidence type="ECO:0000256" key="3">
    <source>
        <dbReference type="SAM" id="MobiDB-lite"/>
    </source>
</evidence>